<organism evidence="2 3">
    <name type="scientific">Pleuronectes platessa</name>
    <name type="common">European plaice</name>
    <dbReference type="NCBI Taxonomy" id="8262"/>
    <lineage>
        <taxon>Eukaryota</taxon>
        <taxon>Metazoa</taxon>
        <taxon>Chordata</taxon>
        <taxon>Craniata</taxon>
        <taxon>Vertebrata</taxon>
        <taxon>Euteleostomi</taxon>
        <taxon>Actinopterygii</taxon>
        <taxon>Neopterygii</taxon>
        <taxon>Teleostei</taxon>
        <taxon>Neoteleostei</taxon>
        <taxon>Acanthomorphata</taxon>
        <taxon>Carangaria</taxon>
        <taxon>Pleuronectiformes</taxon>
        <taxon>Pleuronectoidei</taxon>
        <taxon>Pleuronectidae</taxon>
        <taxon>Pleuronectes</taxon>
    </lineage>
</organism>
<feature type="compositionally biased region" description="Basic and acidic residues" evidence="1">
    <location>
        <begin position="1"/>
        <end position="11"/>
    </location>
</feature>
<name>A0A9N7YKJ8_PLEPL</name>
<dbReference type="AlphaFoldDB" id="A0A9N7YKJ8"/>
<dbReference type="EMBL" id="CADEAL010001225">
    <property type="protein sequence ID" value="CAB1430382.1"/>
    <property type="molecule type" value="Genomic_DNA"/>
</dbReference>
<accession>A0A9N7YKJ8</accession>
<proteinExistence type="predicted"/>
<evidence type="ECO:0000313" key="3">
    <source>
        <dbReference type="Proteomes" id="UP001153269"/>
    </source>
</evidence>
<keyword evidence="3" id="KW-1185">Reference proteome</keyword>
<feature type="region of interest" description="Disordered" evidence="1">
    <location>
        <begin position="1"/>
        <end position="41"/>
    </location>
</feature>
<evidence type="ECO:0000313" key="2">
    <source>
        <dbReference type="EMBL" id="CAB1430382.1"/>
    </source>
</evidence>
<protein>
    <submittedName>
        <fullName evidence="2">Uncharacterized protein</fullName>
    </submittedName>
</protein>
<sequence>MEEGGVREEAMHGCSIGSGQTEPDRRDVGTAAGGTSSRPRRCTSATAILGCSMRHHEADRRTGTPLSACQTGAGVGGGFGEVRVAEREQADSLSMLLTTKWKSRCFGELHSSTLLFINTWCSCLDVPQTASHLGSRLPVEATERYELFIELRRLKLARSFVTAVCLGAASDPRVNINMAFLGQQLHY</sequence>
<dbReference type="Proteomes" id="UP001153269">
    <property type="component" value="Unassembled WGS sequence"/>
</dbReference>
<gene>
    <name evidence="2" type="ORF">PLEPLA_LOCUS18364</name>
</gene>
<comment type="caution">
    <text evidence="2">The sequence shown here is derived from an EMBL/GenBank/DDBJ whole genome shotgun (WGS) entry which is preliminary data.</text>
</comment>
<reference evidence="2" key="1">
    <citation type="submission" date="2020-03" db="EMBL/GenBank/DDBJ databases">
        <authorList>
            <person name="Weist P."/>
        </authorList>
    </citation>
    <scope>NUCLEOTIDE SEQUENCE</scope>
</reference>
<evidence type="ECO:0000256" key="1">
    <source>
        <dbReference type="SAM" id="MobiDB-lite"/>
    </source>
</evidence>